<dbReference type="PANTHER" id="PTHR47660">
    <property type="entry name" value="TRANSCRIPTION FACTOR WITH C2H2 AND ZN(2)-CYS(6) DNA BINDING DOMAIN (EUROFUNG)-RELATED-RELATED"/>
    <property type="match status" value="1"/>
</dbReference>
<evidence type="ECO:0000256" key="6">
    <source>
        <dbReference type="ARBA" id="ARBA00023242"/>
    </source>
</evidence>
<dbReference type="Pfam" id="PF00096">
    <property type="entry name" value="zf-C2H2"/>
    <property type="match status" value="1"/>
</dbReference>
<dbReference type="SMART" id="SM00066">
    <property type="entry name" value="GAL4"/>
    <property type="match status" value="1"/>
</dbReference>
<feature type="domain" description="Zn(2)-C6 fungal-type" evidence="8">
    <location>
        <begin position="123"/>
        <end position="152"/>
    </location>
</feature>
<dbReference type="GO" id="GO:0000981">
    <property type="term" value="F:DNA-binding transcription factor activity, RNA polymerase II-specific"/>
    <property type="evidence" value="ECO:0007669"/>
    <property type="project" value="InterPro"/>
</dbReference>
<dbReference type="Gene3D" id="4.10.240.10">
    <property type="entry name" value="Zn(2)-C6 fungal-type DNA-binding domain"/>
    <property type="match status" value="1"/>
</dbReference>
<evidence type="ECO:0000313" key="10">
    <source>
        <dbReference type="EMBL" id="OJI87454.1"/>
    </source>
</evidence>
<dbReference type="EMBL" id="KV878183">
    <property type="protein sequence ID" value="OJI87454.1"/>
    <property type="molecule type" value="Genomic_DNA"/>
</dbReference>
<keyword evidence="5" id="KW-0804">Transcription</keyword>
<evidence type="ECO:0000259" key="9">
    <source>
        <dbReference type="PROSITE" id="PS50157"/>
    </source>
</evidence>
<evidence type="ECO:0000256" key="5">
    <source>
        <dbReference type="ARBA" id="ARBA00023163"/>
    </source>
</evidence>
<keyword evidence="2" id="KW-0862">Zinc</keyword>
<evidence type="ECO:0000313" key="11">
    <source>
        <dbReference type="Proteomes" id="UP000184304"/>
    </source>
</evidence>
<keyword evidence="7" id="KW-0863">Zinc-finger</keyword>
<evidence type="ECO:0008006" key="12">
    <source>
        <dbReference type="Google" id="ProtNLM"/>
    </source>
</evidence>
<evidence type="ECO:0000256" key="3">
    <source>
        <dbReference type="ARBA" id="ARBA00023015"/>
    </source>
</evidence>
<keyword evidence="11" id="KW-1185">Reference proteome</keyword>
<dbReference type="PROSITE" id="PS50048">
    <property type="entry name" value="ZN2_CY6_FUNGAL_2"/>
    <property type="match status" value="1"/>
</dbReference>
<dbReference type="InterPro" id="IPR007219">
    <property type="entry name" value="XnlR_reg_dom"/>
</dbReference>
<evidence type="ECO:0000256" key="4">
    <source>
        <dbReference type="ARBA" id="ARBA00023125"/>
    </source>
</evidence>
<dbReference type="SUPFAM" id="SSF57701">
    <property type="entry name" value="Zn2/Cys6 DNA-binding domain"/>
    <property type="match status" value="1"/>
</dbReference>
<dbReference type="VEuPathDB" id="FungiDB:ASPTUDRAFT_81149"/>
<dbReference type="GO" id="GO:0008270">
    <property type="term" value="F:zinc ion binding"/>
    <property type="evidence" value="ECO:0007669"/>
    <property type="project" value="UniProtKB-KW"/>
</dbReference>
<dbReference type="AlphaFoldDB" id="A0A1L9NEB1"/>
<dbReference type="Proteomes" id="UP000184304">
    <property type="component" value="Unassembled WGS sequence"/>
</dbReference>
<evidence type="ECO:0000256" key="7">
    <source>
        <dbReference type="PROSITE-ProRule" id="PRU00042"/>
    </source>
</evidence>
<sequence>MVTRRWDADGTPMGRRWDAGGMPVGHRLKTGVSSRTYLAPTEVEFLQCSSETSSYYTFRCQFPGCNARYRRKAHLNRHQRCHTSQQAFFCSNCGRGFQRSDTLRRHIRKQHKIIEPLNRARQACVCCHAGKTRCEGGIPCEECIRRNVQCSFQEHASIPEEQPTGSSMPLSPSLNHRESRSYYWEKRKRWINCYFEIFHPRWPLIHRGSFNVQQENPTLLQSMMAIGMWTSGEQSAQSAAVELYNKLDFAIRDQRQNWDASEVEEACSSCFWPIATYQAILLHVILSIIMKADGVVNLDLKASISATDLALLKSLVGSCRKLGMFFYPNMLARYKEADLPSFAWVGIEELKRFSMALYKLCAKASSFSTDNSPLLHARELQFPLPSNDPLWNSVKRDEWEANARDETISLKDNLQTKWISNSADVLNFLGS</sequence>
<dbReference type="PROSITE" id="PS00028">
    <property type="entry name" value="ZINC_FINGER_C2H2_1"/>
    <property type="match status" value="2"/>
</dbReference>
<reference evidence="11" key="1">
    <citation type="journal article" date="2017" name="Genome Biol.">
        <title>Comparative genomics reveals high biological diversity and specific adaptations in the industrially and medically important fungal genus Aspergillus.</title>
        <authorList>
            <person name="de Vries R.P."/>
            <person name="Riley R."/>
            <person name="Wiebenga A."/>
            <person name="Aguilar-Osorio G."/>
            <person name="Amillis S."/>
            <person name="Uchima C.A."/>
            <person name="Anderluh G."/>
            <person name="Asadollahi M."/>
            <person name="Askin M."/>
            <person name="Barry K."/>
            <person name="Battaglia E."/>
            <person name="Bayram O."/>
            <person name="Benocci T."/>
            <person name="Braus-Stromeyer S.A."/>
            <person name="Caldana C."/>
            <person name="Canovas D."/>
            <person name="Cerqueira G.C."/>
            <person name="Chen F."/>
            <person name="Chen W."/>
            <person name="Choi C."/>
            <person name="Clum A."/>
            <person name="Dos Santos R.A."/>
            <person name="Damasio A.R."/>
            <person name="Diallinas G."/>
            <person name="Emri T."/>
            <person name="Fekete E."/>
            <person name="Flipphi M."/>
            <person name="Freyberg S."/>
            <person name="Gallo A."/>
            <person name="Gournas C."/>
            <person name="Habgood R."/>
            <person name="Hainaut M."/>
            <person name="Harispe M.L."/>
            <person name="Henrissat B."/>
            <person name="Hilden K.S."/>
            <person name="Hope R."/>
            <person name="Hossain A."/>
            <person name="Karabika E."/>
            <person name="Karaffa L."/>
            <person name="Karanyi Z."/>
            <person name="Krasevec N."/>
            <person name="Kuo A."/>
            <person name="Kusch H."/>
            <person name="LaButti K."/>
            <person name="Lagendijk E.L."/>
            <person name="Lapidus A."/>
            <person name="Levasseur A."/>
            <person name="Lindquist E."/>
            <person name="Lipzen A."/>
            <person name="Logrieco A.F."/>
            <person name="MacCabe A."/>
            <person name="Maekelae M.R."/>
            <person name="Malavazi I."/>
            <person name="Melin P."/>
            <person name="Meyer V."/>
            <person name="Mielnichuk N."/>
            <person name="Miskei M."/>
            <person name="Molnar A.P."/>
            <person name="Mule G."/>
            <person name="Ngan C.Y."/>
            <person name="Orejas M."/>
            <person name="Orosz E."/>
            <person name="Ouedraogo J.P."/>
            <person name="Overkamp K.M."/>
            <person name="Park H.-S."/>
            <person name="Perrone G."/>
            <person name="Piumi F."/>
            <person name="Punt P.J."/>
            <person name="Ram A.F."/>
            <person name="Ramon A."/>
            <person name="Rauscher S."/>
            <person name="Record E."/>
            <person name="Riano-Pachon D.M."/>
            <person name="Robert V."/>
            <person name="Roehrig J."/>
            <person name="Ruller R."/>
            <person name="Salamov A."/>
            <person name="Salih N.S."/>
            <person name="Samson R.A."/>
            <person name="Sandor E."/>
            <person name="Sanguinetti M."/>
            <person name="Schuetze T."/>
            <person name="Sepcic K."/>
            <person name="Shelest E."/>
            <person name="Sherlock G."/>
            <person name="Sophianopoulou V."/>
            <person name="Squina F.M."/>
            <person name="Sun H."/>
            <person name="Susca A."/>
            <person name="Todd R.B."/>
            <person name="Tsang A."/>
            <person name="Unkles S.E."/>
            <person name="van de Wiele N."/>
            <person name="van Rossen-Uffink D."/>
            <person name="Oliveira J.V."/>
            <person name="Vesth T.C."/>
            <person name="Visser J."/>
            <person name="Yu J.-H."/>
            <person name="Zhou M."/>
            <person name="Andersen M.R."/>
            <person name="Archer D.B."/>
            <person name="Baker S.E."/>
            <person name="Benoit I."/>
            <person name="Brakhage A.A."/>
            <person name="Braus G.H."/>
            <person name="Fischer R."/>
            <person name="Frisvad J.C."/>
            <person name="Goldman G.H."/>
            <person name="Houbraken J."/>
            <person name="Oakley B."/>
            <person name="Pocsi I."/>
            <person name="Scazzocchio C."/>
            <person name="Seiboth B."/>
            <person name="vanKuyk P.A."/>
            <person name="Wortman J."/>
            <person name="Dyer P.S."/>
            <person name="Grigoriev I.V."/>
        </authorList>
    </citation>
    <scope>NUCLEOTIDE SEQUENCE [LARGE SCALE GENOMIC DNA]</scope>
    <source>
        <strain evidence="11">CBS 134.48</strain>
    </source>
</reference>
<keyword evidence="6" id="KW-0539">Nucleus</keyword>
<dbReference type="GO" id="GO:0006351">
    <property type="term" value="P:DNA-templated transcription"/>
    <property type="evidence" value="ECO:0007669"/>
    <property type="project" value="InterPro"/>
</dbReference>
<dbReference type="GO" id="GO:0009893">
    <property type="term" value="P:positive regulation of metabolic process"/>
    <property type="evidence" value="ECO:0007669"/>
    <property type="project" value="UniProtKB-ARBA"/>
</dbReference>
<dbReference type="PROSITE" id="PS50157">
    <property type="entry name" value="ZINC_FINGER_C2H2_2"/>
    <property type="match status" value="2"/>
</dbReference>
<dbReference type="PROSITE" id="PS00463">
    <property type="entry name" value="ZN2_CY6_FUNGAL_1"/>
    <property type="match status" value="1"/>
</dbReference>
<keyword evidence="4" id="KW-0238">DNA-binding</keyword>
<dbReference type="PANTHER" id="PTHR47660:SF7">
    <property type="entry name" value="TRANSCRIPTION FACTOR WITH C2H2 AND ZN(2)-CYS(6) DNA BINDING DOMAIN (EUROFUNG)"/>
    <property type="match status" value="1"/>
</dbReference>
<evidence type="ECO:0000256" key="2">
    <source>
        <dbReference type="ARBA" id="ARBA00022833"/>
    </source>
</evidence>
<accession>A0A1L9NEB1</accession>
<evidence type="ECO:0000256" key="1">
    <source>
        <dbReference type="ARBA" id="ARBA00022723"/>
    </source>
</evidence>
<dbReference type="InterPro" id="IPR013087">
    <property type="entry name" value="Znf_C2H2_type"/>
</dbReference>
<dbReference type="OMA" id="GCNARYR"/>
<feature type="domain" description="C2H2-type" evidence="9">
    <location>
        <begin position="88"/>
        <end position="116"/>
    </location>
</feature>
<feature type="domain" description="C2H2-type" evidence="9">
    <location>
        <begin position="58"/>
        <end position="87"/>
    </location>
</feature>
<dbReference type="InterPro" id="IPR036236">
    <property type="entry name" value="Znf_C2H2_sf"/>
</dbReference>
<dbReference type="STRING" id="767770.A0A1L9NEB1"/>
<dbReference type="SMART" id="SM00355">
    <property type="entry name" value="ZnF_C2H2"/>
    <property type="match status" value="2"/>
</dbReference>
<evidence type="ECO:0000259" key="8">
    <source>
        <dbReference type="PROSITE" id="PS50048"/>
    </source>
</evidence>
<dbReference type="Pfam" id="PF00172">
    <property type="entry name" value="Zn_clus"/>
    <property type="match status" value="1"/>
</dbReference>
<dbReference type="InterPro" id="IPR001138">
    <property type="entry name" value="Zn2Cys6_DnaBD"/>
</dbReference>
<dbReference type="CDD" id="cd00067">
    <property type="entry name" value="GAL4"/>
    <property type="match status" value="1"/>
</dbReference>
<dbReference type="OrthoDB" id="10261408at2759"/>
<protein>
    <recommendedName>
        <fullName evidence="12">C2H2-type domain-containing protein</fullName>
    </recommendedName>
</protein>
<keyword evidence="1" id="KW-0479">Metal-binding</keyword>
<keyword evidence="3" id="KW-0805">Transcription regulation</keyword>
<dbReference type="Pfam" id="PF04082">
    <property type="entry name" value="Fungal_trans"/>
    <property type="match status" value="1"/>
</dbReference>
<name>A0A1L9NEB1_ASPTC</name>
<dbReference type="SUPFAM" id="SSF57667">
    <property type="entry name" value="beta-beta-alpha zinc fingers"/>
    <property type="match status" value="1"/>
</dbReference>
<dbReference type="GO" id="GO:0003677">
    <property type="term" value="F:DNA binding"/>
    <property type="evidence" value="ECO:0007669"/>
    <property type="project" value="UniProtKB-KW"/>
</dbReference>
<dbReference type="Gene3D" id="3.30.160.60">
    <property type="entry name" value="Classic Zinc Finger"/>
    <property type="match status" value="2"/>
</dbReference>
<gene>
    <name evidence="10" type="ORF">ASPTUDRAFT_81149</name>
</gene>
<dbReference type="InterPro" id="IPR036864">
    <property type="entry name" value="Zn2-C6_fun-type_DNA-bd_sf"/>
</dbReference>
<organism evidence="10 11">
    <name type="scientific">Aspergillus tubingensis (strain CBS 134.48)</name>
    <dbReference type="NCBI Taxonomy" id="767770"/>
    <lineage>
        <taxon>Eukaryota</taxon>
        <taxon>Fungi</taxon>
        <taxon>Dikarya</taxon>
        <taxon>Ascomycota</taxon>
        <taxon>Pezizomycotina</taxon>
        <taxon>Eurotiomycetes</taxon>
        <taxon>Eurotiomycetidae</taxon>
        <taxon>Eurotiales</taxon>
        <taxon>Aspergillaceae</taxon>
        <taxon>Aspergillus</taxon>
        <taxon>Aspergillus subgen. Circumdati</taxon>
    </lineage>
</organism>
<proteinExistence type="predicted"/>